<accession>A0A1M2VD33</accession>
<dbReference type="OrthoDB" id="3036049at2759"/>
<feature type="domain" description="BTB" evidence="2">
    <location>
        <begin position="37"/>
        <end position="100"/>
    </location>
</feature>
<dbReference type="InterPro" id="IPR011333">
    <property type="entry name" value="SKP1/BTB/POZ_sf"/>
</dbReference>
<organism evidence="3 4">
    <name type="scientific">Trametes pubescens</name>
    <name type="common">White-rot fungus</name>
    <dbReference type="NCBI Taxonomy" id="154538"/>
    <lineage>
        <taxon>Eukaryota</taxon>
        <taxon>Fungi</taxon>
        <taxon>Dikarya</taxon>
        <taxon>Basidiomycota</taxon>
        <taxon>Agaricomycotina</taxon>
        <taxon>Agaricomycetes</taxon>
        <taxon>Polyporales</taxon>
        <taxon>Polyporaceae</taxon>
        <taxon>Trametes</taxon>
    </lineage>
</organism>
<dbReference type="SMART" id="SM00225">
    <property type="entry name" value="BTB"/>
    <property type="match status" value="1"/>
</dbReference>
<gene>
    <name evidence="3" type="ORF">TRAPUB_3610</name>
</gene>
<feature type="compositionally biased region" description="Basic residues" evidence="1">
    <location>
        <begin position="1"/>
        <end position="10"/>
    </location>
</feature>
<evidence type="ECO:0000259" key="2">
    <source>
        <dbReference type="PROSITE" id="PS50097"/>
    </source>
</evidence>
<dbReference type="SUPFAM" id="SSF54695">
    <property type="entry name" value="POZ domain"/>
    <property type="match status" value="1"/>
</dbReference>
<comment type="caution">
    <text evidence="3">The sequence shown here is derived from an EMBL/GenBank/DDBJ whole genome shotgun (WGS) entry which is preliminary data.</text>
</comment>
<evidence type="ECO:0000256" key="1">
    <source>
        <dbReference type="SAM" id="MobiDB-lite"/>
    </source>
</evidence>
<feature type="region of interest" description="Disordered" evidence="1">
    <location>
        <begin position="327"/>
        <end position="347"/>
    </location>
</feature>
<name>A0A1M2VD33_TRAPU</name>
<dbReference type="EMBL" id="MNAD01001427">
    <property type="protein sequence ID" value="OJT05561.1"/>
    <property type="molecule type" value="Genomic_DNA"/>
</dbReference>
<dbReference type="Pfam" id="PF00651">
    <property type="entry name" value="BTB"/>
    <property type="match status" value="1"/>
</dbReference>
<dbReference type="CDD" id="cd18186">
    <property type="entry name" value="BTB_POZ_ZBTB_KLHL-like"/>
    <property type="match status" value="1"/>
</dbReference>
<evidence type="ECO:0000313" key="4">
    <source>
        <dbReference type="Proteomes" id="UP000184267"/>
    </source>
</evidence>
<feature type="compositionally biased region" description="Acidic residues" evidence="1">
    <location>
        <begin position="333"/>
        <end position="347"/>
    </location>
</feature>
<proteinExistence type="predicted"/>
<protein>
    <recommendedName>
        <fullName evidence="2">BTB domain-containing protein</fullName>
    </recommendedName>
</protein>
<dbReference type="Gene3D" id="3.30.710.10">
    <property type="entry name" value="Potassium Channel Kv1.1, Chain A"/>
    <property type="match status" value="1"/>
</dbReference>
<dbReference type="InterPro" id="IPR000210">
    <property type="entry name" value="BTB/POZ_dom"/>
</dbReference>
<keyword evidence="4" id="KW-1185">Reference proteome</keyword>
<dbReference type="Proteomes" id="UP000184267">
    <property type="component" value="Unassembled WGS sequence"/>
</dbReference>
<evidence type="ECO:0000313" key="3">
    <source>
        <dbReference type="EMBL" id="OJT05561.1"/>
    </source>
</evidence>
<dbReference type="AlphaFoldDB" id="A0A1M2VD33"/>
<dbReference type="PROSITE" id="PS50097">
    <property type="entry name" value="BTB"/>
    <property type="match status" value="1"/>
</dbReference>
<dbReference type="STRING" id="154538.A0A1M2VD33"/>
<feature type="region of interest" description="Disordered" evidence="1">
    <location>
        <begin position="1"/>
        <end position="22"/>
    </location>
</feature>
<reference evidence="3 4" key="1">
    <citation type="submission" date="2016-10" db="EMBL/GenBank/DDBJ databases">
        <title>Genome sequence of the basidiomycete white-rot fungus Trametes pubescens.</title>
        <authorList>
            <person name="Makela M.R."/>
            <person name="Granchi Z."/>
            <person name="Peng M."/>
            <person name="De Vries R.P."/>
            <person name="Grigoriev I."/>
            <person name="Riley R."/>
            <person name="Hilden K."/>
        </authorList>
    </citation>
    <scope>NUCLEOTIDE SEQUENCE [LARGE SCALE GENOMIC DNA]</scope>
    <source>
        <strain evidence="3 4">FBCC735</strain>
    </source>
</reference>
<dbReference type="OMA" id="ANDHEAC"/>
<sequence>MSIRVTRKRARTEASENSFVGNDLPRQHDKEFWYTDGTIILIAGNVEFRIYKGILAEHSPVFKDMFTMPQPPQEESGSDDEPCPIVHVSDSPEDLRHVLRVYMPKSDASPYSPANPSFDAISATIRLGHKYQISRLVDHSIAYLKKYYTDDFDTWTTSDAPGPPGFVARHAIGIVNLARLTSESSLLPTAFLACCTLGTEIIEGLAREDGAREYLSMADVALCFVAKAQLVQETFDNAIAIFAPPSAECADPAECGKRLARLTQLVGSVASRVANMGPLHSIVEIMWGDAKDRTLCDQCWAMVNARDVERRTALWRCLSDILGLTDDSPYTAEESDEESDDEGMTTD</sequence>